<dbReference type="Pfam" id="PF03631">
    <property type="entry name" value="Virul_fac_BrkB"/>
    <property type="match status" value="1"/>
</dbReference>
<evidence type="ECO:0000256" key="2">
    <source>
        <dbReference type="ARBA" id="ARBA00022475"/>
    </source>
</evidence>
<keyword evidence="5 7" id="KW-0472">Membrane</keyword>
<feature type="region of interest" description="Disordered" evidence="6">
    <location>
        <begin position="337"/>
        <end position="360"/>
    </location>
</feature>
<keyword evidence="2" id="KW-1003">Cell membrane</keyword>
<accession>A0A7W8QM15</accession>
<sequence>MGEVGAETGGLRDRVRHYRQRALETYWALRRSRPWFDHAVRAYERYTDRQGNQLAASVTYFAFLSFFPLIALAFAVVGYAVEVDPNARSYLETAIDEQLPGLSQQLPIDQVAQARTGAGVIGLLGLAYTGLGAVGALREALHTMWMKSVSDGPNFLVAKAIDLAVTAVLGTALLASVALTGVAQAATGWLLGLVGLDGSFTAAAATRLLGLAIAIGADLLIFLVLFSRLSGTRRPWRLLWRGALFAAVGFEVLKAAGALLIGGTLANPVYASFAVLVGLLVWLNIVLRMVMFAAAWTATWLPVPPPYQGAVPVDLPVGPAPTGAGLAVVAGAEPHAAERPAAGATDRRADRSGSGPGRRSRLLRRVVPAAAAAALGTALLAWWLRVRHGK</sequence>
<keyword evidence="3 7" id="KW-0812">Transmembrane</keyword>
<comment type="subcellular location">
    <subcellularLocation>
        <location evidence="1">Cell membrane</location>
        <topology evidence="1">Multi-pass membrane protein</topology>
    </subcellularLocation>
</comment>
<feature type="transmembrane region" description="Helical" evidence="7">
    <location>
        <begin position="58"/>
        <end position="81"/>
    </location>
</feature>
<evidence type="ECO:0000256" key="7">
    <source>
        <dbReference type="SAM" id="Phobius"/>
    </source>
</evidence>
<feature type="transmembrane region" description="Helical" evidence="7">
    <location>
        <begin position="163"/>
        <end position="186"/>
    </location>
</feature>
<dbReference type="RefSeq" id="WP_312893647.1">
    <property type="nucleotide sequence ID" value="NZ_JACHDB010000001.1"/>
</dbReference>
<feature type="transmembrane region" description="Helical" evidence="7">
    <location>
        <begin position="269"/>
        <end position="287"/>
    </location>
</feature>
<proteinExistence type="predicted"/>
<feature type="transmembrane region" description="Helical" evidence="7">
    <location>
        <begin position="116"/>
        <end position="137"/>
    </location>
</feature>
<keyword evidence="9" id="KW-1185">Reference proteome</keyword>
<organism evidence="8 9">
    <name type="scientific">Nocardiopsis composta</name>
    <dbReference type="NCBI Taxonomy" id="157465"/>
    <lineage>
        <taxon>Bacteria</taxon>
        <taxon>Bacillati</taxon>
        <taxon>Actinomycetota</taxon>
        <taxon>Actinomycetes</taxon>
        <taxon>Streptosporangiales</taxon>
        <taxon>Nocardiopsidaceae</taxon>
        <taxon>Nocardiopsis</taxon>
    </lineage>
</organism>
<evidence type="ECO:0000256" key="1">
    <source>
        <dbReference type="ARBA" id="ARBA00004651"/>
    </source>
</evidence>
<name>A0A7W8QM15_9ACTN</name>
<dbReference type="AlphaFoldDB" id="A0A7W8QM15"/>
<evidence type="ECO:0000256" key="5">
    <source>
        <dbReference type="ARBA" id="ARBA00023136"/>
    </source>
</evidence>
<dbReference type="GO" id="GO:0005886">
    <property type="term" value="C:plasma membrane"/>
    <property type="evidence" value="ECO:0007669"/>
    <property type="project" value="UniProtKB-SubCell"/>
</dbReference>
<reference evidence="8 9" key="1">
    <citation type="submission" date="2020-08" db="EMBL/GenBank/DDBJ databases">
        <title>Sequencing the genomes of 1000 actinobacteria strains.</title>
        <authorList>
            <person name="Klenk H.-P."/>
        </authorList>
    </citation>
    <scope>NUCLEOTIDE SEQUENCE [LARGE SCALE GENOMIC DNA]</scope>
    <source>
        <strain evidence="8 9">DSM 44551</strain>
    </source>
</reference>
<dbReference type="Proteomes" id="UP000572635">
    <property type="component" value="Unassembled WGS sequence"/>
</dbReference>
<evidence type="ECO:0000313" key="8">
    <source>
        <dbReference type="EMBL" id="MBB5432947.1"/>
    </source>
</evidence>
<feature type="transmembrane region" description="Helical" evidence="7">
    <location>
        <begin position="206"/>
        <end position="226"/>
    </location>
</feature>
<evidence type="ECO:0000256" key="4">
    <source>
        <dbReference type="ARBA" id="ARBA00022989"/>
    </source>
</evidence>
<dbReference type="PANTHER" id="PTHR30213:SF1">
    <property type="entry name" value="INNER MEMBRANE PROTEIN YHJD"/>
    <property type="match status" value="1"/>
</dbReference>
<gene>
    <name evidence="8" type="ORF">HDA36_003031</name>
</gene>
<evidence type="ECO:0000256" key="6">
    <source>
        <dbReference type="SAM" id="MobiDB-lite"/>
    </source>
</evidence>
<dbReference type="EMBL" id="JACHDB010000001">
    <property type="protein sequence ID" value="MBB5432947.1"/>
    <property type="molecule type" value="Genomic_DNA"/>
</dbReference>
<feature type="transmembrane region" description="Helical" evidence="7">
    <location>
        <begin position="366"/>
        <end position="384"/>
    </location>
</feature>
<evidence type="ECO:0000256" key="3">
    <source>
        <dbReference type="ARBA" id="ARBA00022692"/>
    </source>
</evidence>
<dbReference type="PANTHER" id="PTHR30213">
    <property type="entry name" value="INNER MEMBRANE PROTEIN YHJD"/>
    <property type="match status" value="1"/>
</dbReference>
<keyword evidence="4 7" id="KW-1133">Transmembrane helix</keyword>
<dbReference type="InterPro" id="IPR017039">
    <property type="entry name" value="Virul_fac_BrkB"/>
</dbReference>
<comment type="caution">
    <text evidence="8">The sequence shown here is derived from an EMBL/GenBank/DDBJ whole genome shotgun (WGS) entry which is preliminary data.</text>
</comment>
<evidence type="ECO:0000313" key="9">
    <source>
        <dbReference type="Proteomes" id="UP000572635"/>
    </source>
</evidence>
<protein>
    <submittedName>
        <fullName evidence="8">Membrane protein</fullName>
    </submittedName>
</protein>
<feature type="transmembrane region" description="Helical" evidence="7">
    <location>
        <begin position="238"/>
        <end position="263"/>
    </location>
</feature>